<dbReference type="OrthoDB" id="5321209at2759"/>
<dbReference type="Pfam" id="PF24625">
    <property type="entry name" value="DUF7626"/>
    <property type="match status" value="1"/>
</dbReference>
<protein>
    <recommendedName>
        <fullName evidence="6">SAP domain-containing protein</fullName>
    </recommendedName>
</protein>
<dbReference type="InterPro" id="IPR003034">
    <property type="entry name" value="SAP_dom"/>
</dbReference>
<name>A0A6A6TPX9_9PLEO</name>
<feature type="compositionally biased region" description="Basic and acidic residues" evidence="1">
    <location>
        <begin position="75"/>
        <end position="88"/>
    </location>
</feature>
<feature type="compositionally biased region" description="Acidic residues" evidence="1">
    <location>
        <begin position="513"/>
        <end position="523"/>
    </location>
</feature>
<dbReference type="AlphaFoldDB" id="A0A6A6TPX9"/>
<dbReference type="Proteomes" id="UP000799324">
    <property type="component" value="Unassembled WGS sequence"/>
</dbReference>
<feature type="compositionally biased region" description="Acidic residues" evidence="1">
    <location>
        <begin position="486"/>
        <end position="499"/>
    </location>
</feature>
<feature type="domain" description="DUF7626" evidence="3">
    <location>
        <begin position="133"/>
        <end position="187"/>
    </location>
</feature>
<feature type="region of interest" description="Disordered" evidence="1">
    <location>
        <begin position="52"/>
        <end position="135"/>
    </location>
</feature>
<feature type="compositionally biased region" description="Basic and acidic residues" evidence="1">
    <location>
        <begin position="346"/>
        <end position="364"/>
    </location>
</feature>
<proteinExistence type="predicted"/>
<evidence type="ECO:0000259" key="3">
    <source>
        <dbReference type="Pfam" id="PF24625"/>
    </source>
</evidence>
<reference evidence="4" key="1">
    <citation type="journal article" date="2020" name="Stud. Mycol.">
        <title>101 Dothideomycetes genomes: a test case for predicting lifestyles and emergence of pathogens.</title>
        <authorList>
            <person name="Haridas S."/>
            <person name="Albert R."/>
            <person name="Binder M."/>
            <person name="Bloem J."/>
            <person name="Labutti K."/>
            <person name="Salamov A."/>
            <person name="Andreopoulos B."/>
            <person name="Baker S."/>
            <person name="Barry K."/>
            <person name="Bills G."/>
            <person name="Bluhm B."/>
            <person name="Cannon C."/>
            <person name="Castanera R."/>
            <person name="Culley D."/>
            <person name="Daum C."/>
            <person name="Ezra D."/>
            <person name="Gonzalez J."/>
            <person name="Henrissat B."/>
            <person name="Kuo A."/>
            <person name="Liang C."/>
            <person name="Lipzen A."/>
            <person name="Lutzoni F."/>
            <person name="Magnuson J."/>
            <person name="Mondo S."/>
            <person name="Nolan M."/>
            <person name="Ohm R."/>
            <person name="Pangilinan J."/>
            <person name="Park H.-J."/>
            <person name="Ramirez L."/>
            <person name="Alfaro M."/>
            <person name="Sun H."/>
            <person name="Tritt A."/>
            <person name="Yoshinaga Y."/>
            <person name="Zwiers L.-H."/>
            <person name="Turgeon B."/>
            <person name="Goodwin S."/>
            <person name="Spatafora J."/>
            <person name="Crous P."/>
            <person name="Grigoriev I."/>
        </authorList>
    </citation>
    <scope>NUCLEOTIDE SEQUENCE</scope>
    <source>
        <strain evidence="4">CBS 122681</strain>
    </source>
</reference>
<keyword evidence="5" id="KW-1185">Reference proteome</keyword>
<evidence type="ECO:0000313" key="4">
    <source>
        <dbReference type="EMBL" id="KAF2661237.1"/>
    </source>
</evidence>
<accession>A0A6A6TPX9</accession>
<feature type="region of interest" description="Disordered" evidence="1">
    <location>
        <begin position="1"/>
        <end position="33"/>
    </location>
</feature>
<dbReference type="EMBL" id="MU004295">
    <property type="protein sequence ID" value="KAF2661237.1"/>
    <property type="molecule type" value="Genomic_DNA"/>
</dbReference>
<feature type="region of interest" description="Disordered" evidence="1">
    <location>
        <begin position="307"/>
        <end position="364"/>
    </location>
</feature>
<sequence>MAAQDNFSMDGDDLNFGEDRSSSPTPDNENDLDYEDELMEDFELEGYADLADDGDELYNDSPVKSRPAFYHRSNKAAERSALRTRVDESDSFLLIEDSNHASTPAPNARTPKFTRRRRGKNTLPDFSKKVSGELDSDDDMMMTMREKGYSDQQIAEKLVKEGRKRYDRKSVSTRISRIKFAQAAQVDTQLEEGYKEWTMDDDMRLMEAYNLADIQVNYEIERVRAWRFRKVSDTMRKLDKDSIYSEKACRERYQALIDGTARIPTEEDDNPDARRAELEQFRMEREDMRAKERAEKEKKEALDRKIKEDAKLRQAQKSEETALARAAKAEAKAQRAMQRAAQNQMRLERAHENKLKKSGKLESMRREKAELAQKVSDANSNEKVKVNMLADLKNVTGDTKDPRSVLTLEDLQALCGQRALDPEGRSKEELVQRLKDADDKFSAAQLKNMCRAKGLNVAGTKILLKYQIALVEARKFPSFDEALLAADEEEEEGDGDEVTQDVNNEPIDLLQGADDDEDEIMFE</sequence>
<evidence type="ECO:0000313" key="5">
    <source>
        <dbReference type="Proteomes" id="UP000799324"/>
    </source>
</evidence>
<organism evidence="4 5">
    <name type="scientific">Lophiostoma macrostomum CBS 122681</name>
    <dbReference type="NCBI Taxonomy" id="1314788"/>
    <lineage>
        <taxon>Eukaryota</taxon>
        <taxon>Fungi</taxon>
        <taxon>Dikarya</taxon>
        <taxon>Ascomycota</taxon>
        <taxon>Pezizomycotina</taxon>
        <taxon>Dothideomycetes</taxon>
        <taxon>Pleosporomycetidae</taxon>
        <taxon>Pleosporales</taxon>
        <taxon>Lophiostomataceae</taxon>
        <taxon>Lophiostoma</taxon>
    </lineage>
</organism>
<dbReference type="Pfam" id="PF02037">
    <property type="entry name" value="SAP"/>
    <property type="match status" value="1"/>
</dbReference>
<feature type="domain" description="SAP" evidence="2">
    <location>
        <begin position="406"/>
        <end position="438"/>
    </location>
</feature>
<evidence type="ECO:0000256" key="1">
    <source>
        <dbReference type="SAM" id="MobiDB-lite"/>
    </source>
</evidence>
<feature type="compositionally biased region" description="Low complexity" evidence="1">
    <location>
        <begin position="334"/>
        <end position="345"/>
    </location>
</feature>
<dbReference type="InterPro" id="IPR056043">
    <property type="entry name" value="DUF7626"/>
</dbReference>
<gene>
    <name evidence="4" type="ORF">K491DRAFT_701233</name>
</gene>
<evidence type="ECO:0000259" key="2">
    <source>
        <dbReference type="Pfam" id="PF02037"/>
    </source>
</evidence>
<evidence type="ECO:0008006" key="6">
    <source>
        <dbReference type="Google" id="ProtNLM"/>
    </source>
</evidence>
<feature type="region of interest" description="Disordered" evidence="1">
    <location>
        <begin position="483"/>
        <end position="523"/>
    </location>
</feature>
<feature type="compositionally biased region" description="Basic and acidic residues" evidence="1">
    <location>
        <begin position="307"/>
        <end position="333"/>
    </location>
</feature>